<dbReference type="GO" id="GO:0005829">
    <property type="term" value="C:cytosol"/>
    <property type="evidence" value="ECO:0007669"/>
    <property type="project" value="TreeGrafter"/>
</dbReference>
<evidence type="ECO:0000256" key="3">
    <source>
        <dbReference type="ARBA" id="ARBA00023163"/>
    </source>
</evidence>
<protein>
    <submittedName>
        <fullName evidence="6">cAMP-binding domain of CRP or a regulatory subunit of cAMP-dependent protein kinases</fullName>
    </submittedName>
</protein>
<dbReference type="Gene3D" id="2.60.120.10">
    <property type="entry name" value="Jelly Rolls"/>
    <property type="match status" value="1"/>
</dbReference>
<evidence type="ECO:0000259" key="5">
    <source>
        <dbReference type="PROSITE" id="PS51063"/>
    </source>
</evidence>
<dbReference type="InterPro" id="IPR036388">
    <property type="entry name" value="WH-like_DNA-bd_sf"/>
</dbReference>
<dbReference type="SMART" id="SM00419">
    <property type="entry name" value="HTH_CRP"/>
    <property type="match status" value="1"/>
</dbReference>
<dbReference type="OrthoDB" id="3525895at2"/>
<reference evidence="6 7" key="1">
    <citation type="submission" date="2016-10" db="EMBL/GenBank/DDBJ databases">
        <authorList>
            <person name="de Groot N.N."/>
        </authorList>
    </citation>
    <scope>NUCLEOTIDE SEQUENCE [LARGE SCALE GENOMIC DNA]</scope>
    <source>
        <strain evidence="6 7">DSM 26880</strain>
    </source>
</reference>
<feature type="domain" description="HTH crp-type" evidence="5">
    <location>
        <begin position="156"/>
        <end position="230"/>
    </location>
</feature>
<accession>A0A1H3HZ74</accession>
<dbReference type="EMBL" id="FNPF01000004">
    <property type="protein sequence ID" value="SDY20119.1"/>
    <property type="molecule type" value="Genomic_DNA"/>
</dbReference>
<dbReference type="SUPFAM" id="SSF46785">
    <property type="entry name" value="Winged helix' DNA-binding domain"/>
    <property type="match status" value="1"/>
</dbReference>
<dbReference type="GO" id="GO:0003677">
    <property type="term" value="F:DNA binding"/>
    <property type="evidence" value="ECO:0007669"/>
    <property type="project" value="UniProtKB-KW"/>
</dbReference>
<dbReference type="CDD" id="cd00038">
    <property type="entry name" value="CAP_ED"/>
    <property type="match status" value="1"/>
</dbReference>
<dbReference type="Proteomes" id="UP000199286">
    <property type="component" value="Unassembled WGS sequence"/>
</dbReference>
<evidence type="ECO:0000313" key="6">
    <source>
        <dbReference type="EMBL" id="SDY20119.1"/>
    </source>
</evidence>
<dbReference type="Pfam" id="PF13545">
    <property type="entry name" value="HTH_Crp_2"/>
    <property type="match status" value="1"/>
</dbReference>
<dbReference type="InterPro" id="IPR050397">
    <property type="entry name" value="Env_Response_Regulators"/>
</dbReference>
<keyword evidence="6" id="KW-0418">Kinase</keyword>
<keyword evidence="3" id="KW-0804">Transcription</keyword>
<keyword evidence="6" id="KW-0808">Transferase</keyword>
<keyword evidence="2" id="KW-0238">DNA-binding</keyword>
<proteinExistence type="predicted"/>
<dbReference type="RefSeq" id="WP_089881477.1">
    <property type="nucleotide sequence ID" value="NZ_FNPF01000004.1"/>
</dbReference>
<dbReference type="PANTHER" id="PTHR24567">
    <property type="entry name" value="CRP FAMILY TRANSCRIPTIONAL REGULATORY PROTEIN"/>
    <property type="match status" value="1"/>
</dbReference>
<evidence type="ECO:0000259" key="4">
    <source>
        <dbReference type="PROSITE" id="PS50042"/>
    </source>
</evidence>
<dbReference type="InterPro" id="IPR012318">
    <property type="entry name" value="HTH_CRP"/>
</dbReference>
<feature type="domain" description="Cyclic nucleotide-binding" evidence="4">
    <location>
        <begin position="22"/>
        <end position="125"/>
    </location>
</feature>
<dbReference type="PANTHER" id="PTHR24567:SF68">
    <property type="entry name" value="DNA-BINDING TRANSCRIPTIONAL DUAL REGULATOR CRP"/>
    <property type="match status" value="1"/>
</dbReference>
<keyword evidence="1" id="KW-0805">Transcription regulation</keyword>
<dbReference type="InterPro" id="IPR036390">
    <property type="entry name" value="WH_DNA-bd_sf"/>
</dbReference>
<gene>
    <name evidence="6" type="ORF">SAMN05444340_104225</name>
</gene>
<dbReference type="GO" id="GO:0003700">
    <property type="term" value="F:DNA-binding transcription factor activity"/>
    <property type="evidence" value="ECO:0007669"/>
    <property type="project" value="TreeGrafter"/>
</dbReference>
<dbReference type="SUPFAM" id="SSF51206">
    <property type="entry name" value="cAMP-binding domain-like"/>
    <property type="match status" value="1"/>
</dbReference>
<dbReference type="PROSITE" id="PS51063">
    <property type="entry name" value="HTH_CRP_2"/>
    <property type="match status" value="1"/>
</dbReference>
<evidence type="ECO:0000256" key="1">
    <source>
        <dbReference type="ARBA" id="ARBA00023015"/>
    </source>
</evidence>
<dbReference type="PROSITE" id="PS50042">
    <property type="entry name" value="CNMP_BINDING_3"/>
    <property type="match status" value="1"/>
</dbReference>
<evidence type="ECO:0000256" key="2">
    <source>
        <dbReference type="ARBA" id="ARBA00023125"/>
    </source>
</evidence>
<dbReference type="GO" id="GO:0016301">
    <property type="term" value="F:kinase activity"/>
    <property type="evidence" value="ECO:0007669"/>
    <property type="project" value="UniProtKB-KW"/>
</dbReference>
<keyword evidence="7" id="KW-1185">Reference proteome</keyword>
<dbReference type="InterPro" id="IPR018490">
    <property type="entry name" value="cNMP-bd_dom_sf"/>
</dbReference>
<dbReference type="InterPro" id="IPR014710">
    <property type="entry name" value="RmlC-like_jellyroll"/>
</dbReference>
<evidence type="ECO:0000313" key="7">
    <source>
        <dbReference type="Proteomes" id="UP000199286"/>
    </source>
</evidence>
<sequence length="240" mass="26241">MTDWTAPANPALRPGPGQGGLLFGALSQDDARTLRTMGRPVRFPARRTFFIEGEEDSNLLIIETGRVEISLNSAEGRRRILAQLGPGAVVGEMAALDGRPRSTTATAAVDVTGRLVDRAHLLRFLETRPRAAIAVMQAVCARLRLTVEVLSDRTTLEAGPRLARCLERLFVDWGKPDKPGEIRMEAGFSQTDLGDMCGLTRETVNRHLRRWETDGILRRDGASFVLLDPAGLAVHAHPMA</sequence>
<dbReference type="AlphaFoldDB" id="A0A1H3HZ74"/>
<dbReference type="STRING" id="321339.SAMN05444340_104225"/>
<dbReference type="Pfam" id="PF00027">
    <property type="entry name" value="cNMP_binding"/>
    <property type="match status" value="1"/>
</dbReference>
<organism evidence="6 7">
    <name type="scientific">Citreimonas salinaria</name>
    <dbReference type="NCBI Taxonomy" id="321339"/>
    <lineage>
        <taxon>Bacteria</taxon>
        <taxon>Pseudomonadati</taxon>
        <taxon>Pseudomonadota</taxon>
        <taxon>Alphaproteobacteria</taxon>
        <taxon>Rhodobacterales</taxon>
        <taxon>Roseobacteraceae</taxon>
        <taxon>Citreimonas</taxon>
    </lineage>
</organism>
<dbReference type="SMART" id="SM00100">
    <property type="entry name" value="cNMP"/>
    <property type="match status" value="1"/>
</dbReference>
<dbReference type="Gene3D" id="1.10.10.10">
    <property type="entry name" value="Winged helix-like DNA-binding domain superfamily/Winged helix DNA-binding domain"/>
    <property type="match status" value="1"/>
</dbReference>
<name>A0A1H3HZ74_9RHOB</name>
<dbReference type="InterPro" id="IPR000595">
    <property type="entry name" value="cNMP-bd_dom"/>
</dbReference>